<dbReference type="SUPFAM" id="SSF53901">
    <property type="entry name" value="Thiolase-like"/>
    <property type="match status" value="1"/>
</dbReference>
<dbReference type="EMBL" id="JASPKY010002689">
    <property type="protein sequence ID" value="KAK9667559.1"/>
    <property type="molecule type" value="Genomic_DNA"/>
</dbReference>
<evidence type="ECO:0000256" key="1">
    <source>
        <dbReference type="ARBA" id="ARBA00010982"/>
    </source>
</evidence>
<feature type="non-terminal residue" evidence="5">
    <location>
        <position position="149"/>
    </location>
</feature>
<organism evidence="5 6">
    <name type="scientific">Popillia japonica</name>
    <name type="common">Japanese beetle</name>
    <dbReference type="NCBI Taxonomy" id="7064"/>
    <lineage>
        <taxon>Eukaryota</taxon>
        <taxon>Metazoa</taxon>
        <taxon>Ecdysozoa</taxon>
        <taxon>Arthropoda</taxon>
        <taxon>Hexapoda</taxon>
        <taxon>Insecta</taxon>
        <taxon>Pterygota</taxon>
        <taxon>Neoptera</taxon>
        <taxon>Endopterygota</taxon>
        <taxon>Coleoptera</taxon>
        <taxon>Polyphaga</taxon>
        <taxon>Scarabaeiformia</taxon>
        <taxon>Scarabaeidae</taxon>
        <taxon>Rutelinae</taxon>
        <taxon>Popillia</taxon>
    </lineage>
</organism>
<dbReference type="InterPro" id="IPR020615">
    <property type="entry name" value="Thiolase_acyl_enz_int_AS"/>
</dbReference>
<dbReference type="PANTHER" id="PTHR18919">
    <property type="entry name" value="ACETYL-COA C-ACYLTRANSFERASE"/>
    <property type="match status" value="1"/>
</dbReference>
<evidence type="ECO:0000313" key="5">
    <source>
        <dbReference type="EMBL" id="KAK9667559.1"/>
    </source>
</evidence>
<keyword evidence="3" id="KW-0012">Acyltransferase</keyword>
<dbReference type="PROSITE" id="PS00098">
    <property type="entry name" value="THIOLASE_1"/>
    <property type="match status" value="1"/>
</dbReference>
<name>A0AAW1GXK1_POPJA</name>
<dbReference type="InterPro" id="IPR016039">
    <property type="entry name" value="Thiolase-like"/>
</dbReference>
<evidence type="ECO:0000256" key="2">
    <source>
        <dbReference type="ARBA" id="ARBA00022679"/>
    </source>
</evidence>
<keyword evidence="2" id="KW-0808">Transferase</keyword>
<comment type="similarity">
    <text evidence="1">Belongs to the thiolase-like superfamily. Thiolase family.</text>
</comment>
<dbReference type="GO" id="GO:0016747">
    <property type="term" value="F:acyltransferase activity, transferring groups other than amino-acyl groups"/>
    <property type="evidence" value="ECO:0007669"/>
    <property type="project" value="InterPro"/>
</dbReference>
<keyword evidence="6" id="KW-1185">Reference proteome</keyword>
<reference evidence="5 6" key="1">
    <citation type="journal article" date="2024" name="BMC Genomics">
        <title>De novo assembly and annotation of Popillia japonica's genome with initial clues to its potential as an invasive pest.</title>
        <authorList>
            <person name="Cucini C."/>
            <person name="Boschi S."/>
            <person name="Funari R."/>
            <person name="Cardaioli E."/>
            <person name="Iannotti N."/>
            <person name="Marturano G."/>
            <person name="Paoli F."/>
            <person name="Bruttini M."/>
            <person name="Carapelli A."/>
            <person name="Frati F."/>
            <person name="Nardi F."/>
        </authorList>
    </citation>
    <scope>NUCLEOTIDE SEQUENCE [LARGE SCALE GENOMIC DNA]</scope>
    <source>
        <strain evidence="5">DMR45628</strain>
    </source>
</reference>
<gene>
    <name evidence="5" type="ORF">QE152_g41286</name>
</gene>
<evidence type="ECO:0000313" key="6">
    <source>
        <dbReference type="Proteomes" id="UP001458880"/>
    </source>
</evidence>
<dbReference type="Gene3D" id="3.40.47.10">
    <property type="match status" value="1"/>
</dbReference>
<sequence>MKDLYVVNCCRTAVGAFGGSLKTVSATELSTIVIKEALERACVKPENVDEVVFGCILTAGLGQNIARQASVKAGIPIEVPAYAINMLCGSGMKSVIEGARSILTGEAEIVVAGGAENMSASPYLLPTARYGARMSHTQLLDSMIIDGLT</sequence>
<accession>A0AAW1GXK1</accession>
<proteinExistence type="inferred from homology"/>
<protein>
    <submittedName>
        <fullName evidence="5">Thiolase, N-terminal domain</fullName>
    </submittedName>
</protein>
<dbReference type="Pfam" id="PF00108">
    <property type="entry name" value="Thiolase_N"/>
    <property type="match status" value="1"/>
</dbReference>
<dbReference type="AlphaFoldDB" id="A0AAW1GXK1"/>
<feature type="domain" description="Thiolase N-terminal" evidence="4">
    <location>
        <begin position="5"/>
        <end position="149"/>
    </location>
</feature>
<comment type="caution">
    <text evidence="5">The sequence shown here is derived from an EMBL/GenBank/DDBJ whole genome shotgun (WGS) entry which is preliminary data.</text>
</comment>
<dbReference type="PANTHER" id="PTHR18919:SF107">
    <property type="entry name" value="ACETYL-COA ACETYLTRANSFERASE, CYTOSOLIC"/>
    <property type="match status" value="1"/>
</dbReference>
<evidence type="ECO:0000259" key="4">
    <source>
        <dbReference type="Pfam" id="PF00108"/>
    </source>
</evidence>
<dbReference type="Proteomes" id="UP001458880">
    <property type="component" value="Unassembled WGS sequence"/>
</dbReference>
<evidence type="ECO:0000256" key="3">
    <source>
        <dbReference type="ARBA" id="ARBA00023315"/>
    </source>
</evidence>
<dbReference type="InterPro" id="IPR020616">
    <property type="entry name" value="Thiolase_N"/>
</dbReference>